<evidence type="ECO:0000313" key="1">
    <source>
        <dbReference type="EMBL" id="PKD15906.1"/>
    </source>
</evidence>
<accession>A0A2N0TME8</accession>
<organism evidence="1 2">
    <name type="scientific">Salegentibacter salinarum</name>
    <dbReference type="NCBI Taxonomy" id="447422"/>
    <lineage>
        <taxon>Bacteria</taxon>
        <taxon>Pseudomonadati</taxon>
        <taxon>Bacteroidota</taxon>
        <taxon>Flavobacteriia</taxon>
        <taxon>Flavobacteriales</taxon>
        <taxon>Flavobacteriaceae</taxon>
        <taxon>Salegentibacter</taxon>
    </lineage>
</organism>
<name>A0A2N0TME8_9FLAO</name>
<sequence>MVLFWKHQRILLVFGLNLNIWVVQQVLEHFEETVTIQRKCIELNRKIHIKIFKNSFLNQGNDYERTFTFLDVIEDCQEAIDECISIPDENITQRTSLYI</sequence>
<gene>
    <name evidence="1" type="ORF">APR41_11560</name>
</gene>
<proteinExistence type="predicted"/>
<dbReference type="AlphaFoldDB" id="A0A2N0TME8"/>
<keyword evidence="2" id="KW-1185">Reference proteome</keyword>
<evidence type="ECO:0000313" key="2">
    <source>
        <dbReference type="Proteomes" id="UP000232673"/>
    </source>
</evidence>
<reference evidence="1 2" key="1">
    <citation type="submission" date="2015-10" db="EMBL/GenBank/DDBJ databases">
        <title>Draft genome sequence of Salegentibacter salinarum KCTC 12975.</title>
        <authorList>
            <person name="Lin W."/>
            <person name="Zheng Q."/>
        </authorList>
    </citation>
    <scope>NUCLEOTIDE SEQUENCE [LARGE SCALE GENOMIC DNA]</scope>
    <source>
        <strain evidence="1 2">KCTC 12975</strain>
    </source>
</reference>
<dbReference type="Proteomes" id="UP000232673">
    <property type="component" value="Unassembled WGS sequence"/>
</dbReference>
<protein>
    <submittedName>
        <fullName evidence="1">Uncharacterized protein</fullName>
    </submittedName>
</protein>
<comment type="caution">
    <text evidence="1">The sequence shown here is derived from an EMBL/GenBank/DDBJ whole genome shotgun (WGS) entry which is preliminary data.</text>
</comment>
<dbReference type="EMBL" id="LKTS01000048">
    <property type="protein sequence ID" value="PKD15906.1"/>
    <property type="molecule type" value="Genomic_DNA"/>
</dbReference>